<dbReference type="Proteomes" id="UP000885148">
    <property type="component" value="Unassembled WGS sequence"/>
</dbReference>
<dbReference type="NCBIfam" id="TIGR00688">
    <property type="entry name" value="rarD"/>
    <property type="match status" value="1"/>
</dbReference>
<dbReference type="EMBL" id="ABOSXX010000008">
    <property type="protein sequence ID" value="ELV3679805.1"/>
    <property type="molecule type" value="Genomic_DNA"/>
</dbReference>
<evidence type="ECO:0000313" key="10">
    <source>
        <dbReference type="EMBL" id="ELV3679805.1"/>
    </source>
</evidence>
<evidence type="ECO:0000256" key="6">
    <source>
        <dbReference type="ARBA" id="ARBA00022989"/>
    </source>
</evidence>
<evidence type="ECO:0000256" key="8">
    <source>
        <dbReference type="SAM" id="Phobius"/>
    </source>
</evidence>
<feature type="transmembrane region" description="Helical" evidence="8">
    <location>
        <begin position="268"/>
        <end position="287"/>
    </location>
</feature>
<protein>
    <submittedName>
        <fullName evidence="11">EamA family transporter RarD</fullName>
    </submittedName>
</protein>
<evidence type="ECO:0000313" key="12">
    <source>
        <dbReference type="EMBL" id="QLV31235.1"/>
    </source>
</evidence>
<dbReference type="Pfam" id="PF00892">
    <property type="entry name" value="EamA"/>
    <property type="match status" value="1"/>
</dbReference>
<comment type="subcellular location">
    <subcellularLocation>
        <location evidence="1">Cell membrane</location>
        <topology evidence="1">Multi-pass membrane protein</topology>
    </subcellularLocation>
</comment>
<dbReference type="AlphaFoldDB" id="A0A0D7LYL4"/>
<reference evidence="11" key="4">
    <citation type="submission" date="2021-07" db="EMBL/GenBank/DDBJ databases">
        <authorList>
            <consortium name="NCBI Pathogen Detection Project"/>
        </authorList>
    </citation>
    <scope>NUCLEOTIDE SEQUENCE</scope>
    <source>
        <strain evidence="11">91871</strain>
    </source>
</reference>
<gene>
    <name evidence="11" type="primary">rarD</name>
    <name evidence="12" type="ORF">HV178_15225</name>
    <name evidence="11" type="ORF">KV121_003546</name>
    <name evidence="13" type="ORF">O4000_15065</name>
    <name evidence="10" type="ORF">SGX49_002226</name>
</gene>
<feature type="transmembrane region" description="Helical" evidence="8">
    <location>
        <begin position="126"/>
        <end position="143"/>
    </location>
</feature>
<proteinExistence type="inferred from homology"/>
<reference evidence="13" key="5">
    <citation type="submission" date="2022-12" db="EMBL/GenBank/DDBJ databases">
        <title>2953647.</title>
        <authorList>
            <person name="Hergert J."/>
            <person name="Casey R."/>
            <person name="Wagner J."/>
            <person name="Young E.L."/>
            <person name="Oakeson K.F."/>
        </authorList>
    </citation>
    <scope>NUCLEOTIDE SEQUENCE</scope>
    <source>
        <strain evidence="13">2953647</strain>
    </source>
</reference>
<feature type="transmembrane region" description="Helical" evidence="8">
    <location>
        <begin position="242"/>
        <end position="262"/>
    </location>
</feature>
<keyword evidence="3" id="KW-0813">Transport</keyword>
<evidence type="ECO:0000313" key="16">
    <source>
        <dbReference type="Proteomes" id="UP001164536"/>
    </source>
</evidence>
<organism evidence="11 15">
    <name type="scientific">Citrobacter freundii</name>
    <dbReference type="NCBI Taxonomy" id="546"/>
    <lineage>
        <taxon>Bacteria</taxon>
        <taxon>Pseudomonadati</taxon>
        <taxon>Pseudomonadota</taxon>
        <taxon>Gammaproteobacteria</taxon>
        <taxon>Enterobacterales</taxon>
        <taxon>Enterobacteriaceae</taxon>
        <taxon>Citrobacter</taxon>
        <taxon>Citrobacter freundii complex</taxon>
    </lineage>
</organism>
<keyword evidence="16" id="KW-1185">Reference proteome</keyword>
<evidence type="ECO:0000313" key="11">
    <source>
        <dbReference type="EMBL" id="HBH7043446.1"/>
    </source>
</evidence>
<feature type="transmembrane region" description="Helical" evidence="8">
    <location>
        <begin position="72"/>
        <end position="93"/>
    </location>
</feature>
<dbReference type="InterPro" id="IPR037185">
    <property type="entry name" value="EmrE-like"/>
</dbReference>
<evidence type="ECO:0000259" key="9">
    <source>
        <dbReference type="Pfam" id="PF00892"/>
    </source>
</evidence>
<feature type="transmembrane region" description="Helical" evidence="8">
    <location>
        <begin position="208"/>
        <end position="230"/>
    </location>
</feature>
<feature type="transmembrane region" description="Helical" evidence="8">
    <location>
        <begin position="7"/>
        <end position="26"/>
    </location>
</feature>
<dbReference type="Proteomes" id="UP001279522">
    <property type="component" value="Unassembled WGS sequence"/>
</dbReference>
<evidence type="ECO:0000256" key="3">
    <source>
        <dbReference type="ARBA" id="ARBA00022448"/>
    </source>
</evidence>
<feature type="transmembrane region" description="Helical" evidence="8">
    <location>
        <begin position="149"/>
        <end position="166"/>
    </location>
</feature>
<dbReference type="EMBL" id="CP114564">
    <property type="protein sequence ID" value="WAZ55623.1"/>
    <property type="molecule type" value="Genomic_DNA"/>
</dbReference>
<reference evidence="14" key="2">
    <citation type="submission" date="2020-06" db="EMBL/GenBank/DDBJ databases">
        <title>REHAB project genomes.</title>
        <authorList>
            <person name="Shaw L.P."/>
        </authorList>
    </citation>
    <scope>NUCLEOTIDE SEQUENCE [LARGE SCALE GENOMIC DNA]</scope>
    <source>
        <strain evidence="14">RHBSTW-00370</strain>
    </source>
</reference>
<evidence type="ECO:0000256" key="7">
    <source>
        <dbReference type="ARBA" id="ARBA00023136"/>
    </source>
</evidence>
<evidence type="ECO:0000313" key="15">
    <source>
        <dbReference type="Proteomes" id="UP000885148"/>
    </source>
</evidence>
<dbReference type="PANTHER" id="PTHR22911:SF137">
    <property type="entry name" value="SOLUTE CARRIER FAMILY 35 MEMBER G2-RELATED"/>
    <property type="match status" value="1"/>
</dbReference>
<dbReference type="SUPFAM" id="SSF103481">
    <property type="entry name" value="Multidrug resistance efflux transporter EmrE"/>
    <property type="match status" value="2"/>
</dbReference>
<sequence>MVKFLRNGPAVVVLAFILWGLIPLFYQYLSGGALAEILMYRVFWSIPLLLPIRLLFRKRTFFRDLLKDKTSFISCMIAGLLMVISWSAFIYALTNHKVLDASLGYFINPLIVICLGCIFLKEKPSLFQLIAVISGVCGLGYQIISANSFPSLALIMGFSFALYGLARKFIHYDAITSITLETFWALPVALFIFIYTGSSITTSSDISLFLYILTAPVTVIPLVLFAVALNRTSLIVTGLAQYIEPSLQFLIAILIFGEVINYSELFCFSAVWFGLLLCIFESLYYHYRRNPPRSESNHPAGTLR</sequence>
<dbReference type="EMBL" id="DAESCB010000013">
    <property type="protein sequence ID" value="HBH7043446.1"/>
    <property type="molecule type" value="Genomic_DNA"/>
</dbReference>
<dbReference type="Proteomes" id="UP000512222">
    <property type="component" value="Chromosome"/>
</dbReference>
<keyword evidence="6 8" id="KW-1133">Transmembrane helix</keyword>
<keyword evidence="7 8" id="KW-0472">Membrane</keyword>
<feature type="transmembrane region" description="Helical" evidence="8">
    <location>
        <begin position="99"/>
        <end position="119"/>
    </location>
</feature>
<dbReference type="InterPro" id="IPR000620">
    <property type="entry name" value="EamA_dom"/>
</dbReference>
<keyword evidence="4" id="KW-1003">Cell membrane</keyword>
<evidence type="ECO:0000313" key="14">
    <source>
        <dbReference type="Proteomes" id="UP000512222"/>
    </source>
</evidence>
<name>A0A0D7LYL4_CITFR</name>
<evidence type="ECO:0000256" key="2">
    <source>
        <dbReference type="ARBA" id="ARBA00007362"/>
    </source>
</evidence>
<reference evidence="10" key="6">
    <citation type="submission" date="2023-05" db="EMBL/GenBank/DDBJ databases">
        <authorList>
            <consortium name="Clinical and Environmental Microbiology Branch: Whole genome sequencing antimicrobial resistance pathogens in the healthcare setting"/>
        </authorList>
    </citation>
    <scope>NUCLEOTIDE SEQUENCE</scope>
    <source>
        <strain evidence="10">2023GN-00287</strain>
    </source>
</reference>
<feature type="domain" description="EamA" evidence="9">
    <location>
        <begin position="10"/>
        <end position="139"/>
    </location>
</feature>
<comment type="similarity">
    <text evidence="2">Belongs to the EamA transporter family.</text>
</comment>
<dbReference type="Proteomes" id="UP001164536">
    <property type="component" value="Chromosome"/>
</dbReference>
<feature type="transmembrane region" description="Helical" evidence="8">
    <location>
        <begin position="178"/>
        <end position="196"/>
    </location>
</feature>
<dbReference type="PANTHER" id="PTHR22911">
    <property type="entry name" value="ACYL-MALONYL CONDENSING ENZYME-RELATED"/>
    <property type="match status" value="1"/>
</dbReference>
<dbReference type="GeneID" id="87001792"/>
<reference evidence="12" key="3">
    <citation type="journal article" date="2021" name="Microb. Genom.">
        <title>A genomic epidemiological study shows that prevalence of antimicrobial resistance in Enterobacterales is associated with the livestock host, as well as antimicrobial usage.</title>
        <authorList>
            <person name="AbuOun M."/>
            <person name="Jones H."/>
            <person name="Stubberfield E."/>
            <person name="Gilson D."/>
            <person name="Shaw L.P."/>
            <person name="Hubbard A.T.M."/>
            <person name="Chau K.K."/>
            <person name="Sebra R."/>
            <person name="Peto T.E.A."/>
            <person name="Crook D.W."/>
            <person name="Read D.S."/>
            <person name="Gweon H.S."/>
            <person name="Walker A.S."/>
            <person name="Stoesser N."/>
            <person name="Smith R.P."/>
            <person name="Anjum M.F."/>
            <person name="On Behalf Of The Rehab Consortium."/>
        </authorList>
    </citation>
    <scope>NUCLEOTIDE SEQUENCE</scope>
    <source>
        <strain evidence="12">RHBSTW-00370</strain>
    </source>
</reference>
<evidence type="ECO:0000256" key="4">
    <source>
        <dbReference type="ARBA" id="ARBA00022475"/>
    </source>
</evidence>
<evidence type="ECO:0000313" key="13">
    <source>
        <dbReference type="EMBL" id="WAZ55623.1"/>
    </source>
</evidence>
<keyword evidence="5 8" id="KW-0812">Transmembrane</keyword>
<dbReference type="EMBL" id="CP056573">
    <property type="protein sequence ID" value="QLV31235.1"/>
    <property type="molecule type" value="Genomic_DNA"/>
</dbReference>
<dbReference type="InterPro" id="IPR004626">
    <property type="entry name" value="RarD"/>
</dbReference>
<reference evidence="11" key="1">
    <citation type="journal article" date="2018" name="Genome Biol.">
        <title>SKESA: strategic k-mer extension for scrupulous assemblies.</title>
        <authorList>
            <person name="Souvorov A."/>
            <person name="Agarwala R."/>
            <person name="Lipman D.J."/>
        </authorList>
    </citation>
    <scope>NUCLEOTIDE SEQUENCE</scope>
    <source>
        <strain evidence="11">91871</strain>
    </source>
</reference>
<dbReference type="GO" id="GO:0005886">
    <property type="term" value="C:plasma membrane"/>
    <property type="evidence" value="ECO:0007669"/>
    <property type="project" value="UniProtKB-SubCell"/>
</dbReference>
<evidence type="ECO:0000256" key="1">
    <source>
        <dbReference type="ARBA" id="ARBA00004651"/>
    </source>
</evidence>
<evidence type="ECO:0000256" key="5">
    <source>
        <dbReference type="ARBA" id="ARBA00022692"/>
    </source>
</evidence>
<accession>A0A0D7LYL4</accession>
<feature type="transmembrane region" description="Helical" evidence="8">
    <location>
        <begin position="38"/>
        <end position="56"/>
    </location>
</feature>
<dbReference type="RefSeq" id="WP_003036060.1">
    <property type="nucleotide sequence ID" value="NZ_AP026940.1"/>
</dbReference>